<dbReference type="InterPro" id="IPR006076">
    <property type="entry name" value="FAD-dep_OxRdtase"/>
</dbReference>
<dbReference type="SUPFAM" id="SSF51905">
    <property type="entry name" value="FAD/NAD(P)-binding domain"/>
    <property type="match status" value="1"/>
</dbReference>
<sequence length="461" mass="52490">MDYDVVILGGGLVGCSLAYELCKYSLNIAVIEKNFDIAEDAALFNSSLILDGKDEEDESVFRRIRESAEALGRMSEALGVFHEKVPSFTIYRDKEEARRVYDRAVQRGIEGVSLLSEDNLVKRNPLIKDDPSCIIYSENTGVIAPYDYATAMAEIAFDNGVSFRLEEEVTDIQRQARGGMKITTNKNKYTSKLVIKTTFGDRYTIKHEDSVMFPTEILENMLIEKDFRGEIRNIITRYKSNGEVVTILPSSTNKLVASFRTNERKEFSGVKKEVESVIGPFPAERVDILNQTIYWKEPVFLDCEIADKGYIHVQAKNYSVDSIITSLTRDTVNAVVEGFKAMPVSEFKSKTREYYRFSEMTDKERNELIRIDPKYGNMVCLCSNVTEGEIVDSIRRPLGARTVEGVRRRTRMVFGRCQGSHCLTKVVRILARELDKNPMDIMNDKKNSQVIASRIKEFDTM</sequence>
<dbReference type="InterPro" id="IPR036188">
    <property type="entry name" value="FAD/NAD-bd_sf"/>
</dbReference>
<dbReference type="RefSeq" id="WP_209459800.1">
    <property type="nucleotide sequence ID" value="NZ_JAGGKC010000017.1"/>
</dbReference>
<evidence type="ECO:0000259" key="1">
    <source>
        <dbReference type="Pfam" id="PF01266"/>
    </source>
</evidence>
<dbReference type="Gene3D" id="1.10.10.1100">
    <property type="entry name" value="BFD-like [2Fe-2S]-binding domain"/>
    <property type="match status" value="1"/>
</dbReference>
<dbReference type="InterPro" id="IPR041854">
    <property type="entry name" value="BFD-like_2Fe2S-bd_dom_sf"/>
</dbReference>
<dbReference type="Pfam" id="PF04324">
    <property type="entry name" value="Fer2_BFD"/>
    <property type="match status" value="1"/>
</dbReference>
<organism evidence="3 4">
    <name type="scientific">Youngiibacter multivorans</name>
    <dbReference type="NCBI Taxonomy" id="937251"/>
    <lineage>
        <taxon>Bacteria</taxon>
        <taxon>Bacillati</taxon>
        <taxon>Bacillota</taxon>
        <taxon>Clostridia</taxon>
        <taxon>Eubacteriales</taxon>
        <taxon>Clostridiaceae</taxon>
        <taxon>Youngiibacter</taxon>
    </lineage>
</organism>
<dbReference type="InterPro" id="IPR052745">
    <property type="entry name" value="G3P_Oxidase/Oxidoreductase"/>
</dbReference>
<feature type="domain" description="BFD-like [2Fe-2S]-binding" evidence="2">
    <location>
        <begin position="378"/>
        <end position="432"/>
    </location>
</feature>
<dbReference type="PANTHER" id="PTHR42720">
    <property type="entry name" value="GLYCEROL-3-PHOSPHATE DEHYDROGENASE"/>
    <property type="match status" value="1"/>
</dbReference>
<evidence type="ECO:0000259" key="2">
    <source>
        <dbReference type="Pfam" id="PF04324"/>
    </source>
</evidence>
<reference evidence="3 4" key="1">
    <citation type="submission" date="2021-03" db="EMBL/GenBank/DDBJ databases">
        <title>Genomic Encyclopedia of Type Strains, Phase IV (KMG-IV): sequencing the most valuable type-strain genomes for metagenomic binning, comparative biology and taxonomic classification.</title>
        <authorList>
            <person name="Goeker M."/>
        </authorList>
    </citation>
    <scope>NUCLEOTIDE SEQUENCE [LARGE SCALE GENOMIC DNA]</scope>
    <source>
        <strain evidence="3 4">DSM 6139</strain>
    </source>
</reference>
<evidence type="ECO:0000313" key="4">
    <source>
        <dbReference type="Proteomes" id="UP001519271"/>
    </source>
</evidence>
<protein>
    <submittedName>
        <fullName evidence="3">Bacterioferritin-associated ferredoxin</fullName>
    </submittedName>
</protein>
<dbReference type="InterPro" id="IPR007419">
    <property type="entry name" value="BFD-like_2Fe2S-bd_dom"/>
</dbReference>
<keyword evidence="4" id="KW-1185">Reference proteome</keyword>
<gene>
    <name evidence="3" type="ORF">J2Z34_002093</name>
</gene>
<dbReference type="EMBL" id="JAGGKC010000017">
    <property type="protein sequence ID" value="MBP1919603.1"/>
    <property type="molecule type" value="Genomic_DNA"/>
</dbReference>
<dbReference type="CDD" id="cd19946">
    <property type="entry name" value="GlpA-like_Fer2_BFD-like"/>
    <property type="match status" value="1"/>
</dbReference>
<comment type="caution">
    <text evidence="3">The sequence shown here is derived from an EMBL/GenBank/DDBJ whole genome shotgun (WGS) entry which is preliminary data.</text>
</comment>
<dbReference type="Proteomes" id="UP001519271">
    <property type="component" value="Unassembled WGS sequence"/>
</dbReference>
<evidence type="ECO:0000313" key="3">
    <source>
        <dbReference type="EMBL" id="MBP1919603.1"/>
    </source>
</evidence>
<proteinExistence type="predicted"/>
<dbReference type="Pfam" id="PF01266">
    <property type="entry name" value="DAO"/>
    <property type="match status" value="1"/>
</dbReference>
<dbReference type="PANTHER" id="PTHR42720:SF1">
    <property type="entry name" value="GLYCEROL 3-PHOSPHATE OXIDASE"/>
    <property type="match status" value="1"/>
</dbReference>
<accession>A0ABS4G4W9</accession>
<dbReference type="Gene3D" id="3.30.9.10">
    <property type="entry name" value="D-Amino Acid Oxidase, subunit A, domain 2"/>
    <property type="match status" value="1"/>
</dbReference>
<name>A0ABS4G4W9_9CLOT</name>
<dbReference type="Gene3D" id="3.50.50.60">
    <property type="entry name" value="FAD/NAD(P)-binding domain"/>
    <property type="match status" value="1"/>
</dbReference>
<feature type="domain" description="FAD dependent oxidoreductase" evidence="1">
    <location>
        <begin position="4"/>
        <end position="188"/>
    </location>
</feature>